<dbReference type="EMBL" id="JABFRW010000168">
    <property type="protein sequence ID" value="NOT35056.1"/>
    <property type="molecule type" value="Genomic_DNA"/>
</dbReference>
<evidence type="ECO:0000256" key="3">
    <source>
        <dbReference type="ARBA" id="ARBA00022448"/>
    </source>
</evidence>
<organism evidence="9 10">
    <name type="scientific">Eiseniibacteriota bacterium</name>
    <dbReference type="NCBI Taxonomy" id="2212470"/>
    <lineage>
        <taxon>Bacteria</taxon>
        <taxon>Candidatus Eiseniibacteriota</taxon>
    </lineage>
</organism>
<evidence type="ECO:0000313" key="10">
    <source>
        <dbReference type="Proteomes" id="UP000580839"/>
    </source>
</evidence>
<dbReference type="InterPro" id="IPR002523">
    <property type="entry name" value="MgTranspt_CorA/ZnTranspt_ZntB"/>
</dbReference>
<comment type="caution">
    <text evidence="9">The sequence shown here is derived from an EMBL/GenBank/DDBJ whole genome shotgun (WGS) entry which is preliminary data.</text>
</comment>
<evidence type="ECO:0000256" key="5">
    <source>
        <dbReference type="ARBA" id="ARBA00022692"/>
    </source>
</evidence>
<keyword evidence="3 8" id="KW-0813">Transport</keyword>
<dbReference type="SUPFAM" id="SSF143865">
    <property type="entry name" value="CorA soluble domain-like"/>
    <property type="match status" value="1"/>
</dbReference>
<keyword evidence="5 8" id="KW-0812">Transmembrane</keyword>
<evidence type="ECO:0000256" key="6">
    <source>
        <dbReference type="ARBA" id="ARBA00022989"/>
    </source>
</evidence>
<dbReference type="AlphaFoldDB" id="A0A849SKD8"/>
<dbReference type="PANTHER" id="PTHR46494:SF1">
    <property type="entry name" value="CORA FAMILY METAL ION TRANSPORTER (EUROFUNG)"/>
    <property type="match status" value="1"/>
</dbReference>
<comment type="similarity">
    <text evidence="2 8">Belongs to the CorA metal ion transporter (MIT) (TC 1.A.35) family.</text>
</comment>
<dbReference type="Gene3D" id="3.30.460.20">
    <property type="entry name" value="CorA soluble domain-like"/>
    <property type="match status" value="1"/>
</dbReference>
<dbReference type="InterPro" id="IPR045861">
    <property type="entry name" value="CorA_cytoplasmic_dom"/>
</dbReference>
<evidence type="ECO:0000256" key="1">
    <source>
        <dbReference type="ARBA" id="ARBA00004651"/>
    </source>
</evidence>
<dbReference type="CDD" id="cd12822">
    <property type="entry name" value="TmCorA-like"/>
    <property type="match status" value="1"/>
</dbReference>
<comment type="function">
    <text evidence="8">Mediates influx of magnesium ions.</text>
</comment>
<feature type="transmembrane region" description="Helical" evidence="8">
    <location>
        <begin position="266"/>
        <end position="286"/>
    </location>
</feature>
<name>A0A849SKD8_UNCEI</name>
<dbReference type="SUPFAM" id="SSF144083">
    <property type="entry name" value="Magnesium transport protein CorA, transmembrane region"/>
    <property type="match status" value="1"/>
</dbReference>
<dbReference type="Pfam" id="PF01544">
    <property type="entry name" value="CorA"/>
    <property type="match status" value="1"/>
</dbReference>
<reference evidence="9 10" key="1">
    <citation type="submission" date="2020-04" db="EMBL/GenBank/DDBJ databases">
        <title>Metagenomic profiling of ammonia- and methane-oxidizing microorganisms in a Dutch drinking water treatment plant.</title>
        <authorList>
            <person name="Poghosyan L."/>
            <person name="Leucker S."/>
        </authorList>
    </citation>
    <scope>NUCLEOTIDE SEQUENCE [LARGE SCALE GENOMIC DNA]</scope>
    <source>
        <strain evidence="9">S-RSF-IL-03</strain>
    </source>
</reference>
<keyword evidence="4 8" id="KW-1003">Cell membrane</keyword>
<gene>
    <name evidence="8 9" type="primary">corA</name>
    <name evidence="9" type="ORF">HOP12_12965</name>
</gene>
<keyword evidence="7 8" id="KW-0472">Membrane</keyword>
<evidence type="ECO:0000313" key="9">
    <source>
        <dbReference type="EMBL" id="NOT35056.1"/>
    </source>
</evidence>
<keyword evidence="6 8" id="KW-1133">Transmembrane helix</keyword>
<feature type="non-terminal residue" evidence="9">
    <location>
        <position position="1"/>
    </location>
</feature>
<dbReference type="GO" id="GO:0005886">
    <property type="term" value="C:plasma membrane"/>
    <property type="evidence" value="ECO:0007669"/>
    <property type="project" value="UniProtKB-SubCell"/>
</dbReference>
<dbReference type="Gene3D" id="1.20.58.340">
    <property type="entry name" value="Magnesium transport protein CorA, transmembrane region"/>
    <property type="match status" value="2"/>
</dbReference>
<evidence type="ECO:0000256" key="4">
    <source>
        <dbReference type="ARBA" id="ARBA00022475"/>
    </source>
</evidence>
<dbReference type="InterPro" id="IPR004488">
    <property type="entry name" value="Mg/Co-transport_prot_CorA"/>
</dbReference>
<comment type="subcellular location">
    <subcellularLocation>
        <location evidence="1">Cell membrane</location>
        <topology evidence="1">Multi-pass membrane protein</topology>
    </subcellularLocation>
    <subcellularLocation>
        <location evidence="8">Membrane</location>
        <topology evidence="8">Multi-pass membrane protein</topology>
    </subcellularLocation>
</comment>
<evidence type="ECO:0000256" key="8">
    <source>
        <dbReference type="RuleBase" id="RU362010"/>
    </source>
</evidence>
<dbReference type="PANTHER" id="PTHR46494">
    <property type="entry name" value="CORA FAMILY METAL ION TRANSPORTER (EUROFUNG)"/>
    <property type="match status" value="1"/>
</dbReference>
<dbReference type="GO" id="GO:0000287">
    <property type="term" value="F:magnesium ion binding"/>
    <property type="evidence" value="ECO:0007669"/>
    <property type="project" value="TreeGrafter"/>
</dbReference>
<dbReference type="GO" id="GO:0050897">
    <property type="term" value="F:cobalt ion binding"/>
    <property type="evidence" value="ECO:0007669"/>
    <property type="project" value="TreeGrafter"/>
</dbReference>
<feature type="transmembrane region" description="Helical" evidence="8">
    <location>
        <begin position="236"/>
        <end position="254"/>
    </location>
</feature>
<keyword evidence="8" id="KW-0460">Magnesium</keyword>
<proteinExistence type="inferred from homology"/>
<keyword evidence="8" id="KW-0406">Ion transport</keyword>
<sequence>GGGPVWVDLDGVDAETATRLLAPLRIHPIALEDLLTHVNRPKVDPYEHYLYLVVHSARWESDHRVALREIDMLIGRNFLVTYREGATRSLDAAHAVLARRGELLARGPAPLLHFILDVLVDHYLPIIDQVSAELDALEEGVFRSGTQRLQARILRLKRGMAALRRIVGPQRDTILALTRDEFVAIPAEIRPYLRDVYDRLARVSDLLDSYRDEITGLLDLYVSQVSQRLNQVMKTLTVISTVVLPLTLVTGYFGMNVKMAVFDWKYGELVVLAVVVLTATGTIAFLRRRDWL</sequence>
<evidence type="ECO:0000256" key="2">
    <source>
        <dbReference type="ARBA" id="ARBA00009765"/>
    </source>
</evidence>
<dbReference type="InterPro" id="IPR045863">
    <property type="entry name" value="CorA_TM1_TM2"/>
</dbReference>
<accession>A0A849SKD8</accession>
<evidence type="ECO:0000256" key="7">
    <source>
        <dbReference type="ARBA" id="ARBA00023136"/>
    </source>
</evidence>
<protein>
    <recommendedName>
        <fullName evidence="8">Magnesium transport protein CorA</fullName>
    </recommendedName>
</protein>
<dbReference type="GO" id="GO:0015087">
    <property type="term" value="F:cobalt ion transmembrane transporter activity"/>
    <property type="evidence" value="ECO:0007669"/>
    <property type="project" value="UniProtKB-UniRule"/>
</dbReference>
<dbReference type="NCBIfam" id="TIGR00383">
    <property type="entry name" value="corA"/>
    <property type="match status" value="1"/>
</dbReference>
<dbReference type="GO" id="GO:0015095">
    <property type="term" value="F:magnesium ion transmembrane transporter activity"/>
    <property type="evidence" value="ECO:0007669"/>
    <property type="project" value="UniProtKB-UniRule"/>
</dbReference>
<dbReference type="Proteomes" id="UP000580839">
    <property type="component" value="Unassembled WGS sequence"/>
</dbReference>